<keyword evidence="16" id="KW-1185">Reference proteome</keyword>
<keyword evidence="12" id="KW-0175">Coiled coil</keyword>
<dbReference type="Pfam" id="PF00867">
    <property type="entry name" value="XPG_I"/>
    <property type="match status" value="1"/>
</dbReference>
<comment type="subcellular location">
    <subcellularLocation>
        <location evidence="2">Nucleus</location>
    </subcellularLocation>
</comment>
<evidence type="ECO:0000256" key="5">
    <source>
        <dbReference type="ARBA" id="ARBA00022759"/>
    </source>
</evidence>
<dbReference type="InterPro" id="IPR006084">
    <property type="entry name" value="XPG/Rad2"/>
</dbReference>
<keyword evidence="8" id="KW-0460">Magnesium</keyword>
<keyword evidence="3" id="KW-0540">Nuclease</keyword>
<feature type="region of interest" description="Disordered" evidence="13">
    <location>
        <begin position="67"/>
        <end position="91"/>
    </location>
</feature>
<dbReference type="InterPro" id="IPR006086">
    <property type="entry name" value="XPG-I_dom"/>
</dbReference>
<sequence>MNEILNQCYFEGENDQYQELYIKGEEDDEKGVVMNAKFVGDRLSQGEEEGSVPRDQRTSIEAYGQVELARRDVSRPKREKHGEDNEPEHEKQALIKMEQEFKEDLLLDDEDIFGEDLLRADGDVKEEHPPQLTTTPKGKTKAGEEEADAEDGITLLRQTDMHENRVSVPSLHSSEDDFESCSVDEKGEREKDVEGQITHNKGVQIAQTVIELSSNEEQSQVSIKINEEEKCEAYKDPLIGGEESAQVESPPLHDKLHSLADNSSSEDDLVEGEGPPHGESSAYGDLSSEMPFSTSIELAAEMENSNAAQPISGDEQKVSEALKKMKDKVRRFISKEKINNILLNKVDLDTVGKESYLENLLSNKVLLDGFGVGGVAAEGLDGEVGCEAHDGGILVDEFADGKGPSDDREQLRDSRTLDAYLDQTNKENEQLVKEYKKLKKNNIEINEEMNEDIKILLNMFGIPYVQSPCEAEAQCSYLNCKNYCDAIISDDSDVLVFNGKTVIKNFFNRKKTVEVYERKLIEDKLGLYQDELINLSLLCGCDYTIGVHGVGIVNALEIIKAFPTFEDLKKLKEIVSNPFRDLSKDDKYFHNEEVQRFLKTHKNYKFNWIFPKNFPDREVYKCFKYPKVCTDIEKFQWHFPNLSHISRFLHQETNIAEDKIYKVLNPIVQKYDVKVRSYQLKLDQFFPIIERKRKTVDNLIDIIRDNQKGKRGKGARSSRGSGGGSTGASSTPSRDIPITSLIDLNPAGVIRSKRMTTALDHIKGRGRSRKRGSQGSMRK</sequence>
<dbReference type="SUPFAM" id="SSF88723">
    <property type="entry name" value="PIN domain-like"/>
    <property type="match status" value="1"/>
</dbReference>
<evidence type="ECO:0000256" key="2">
    <source>
        <dbReference type="ARBA" id="ARBA00004123"/>
    </source>
</evidence>
<evidence type="ECO:0000256" key="12">
    <source>
        <dbReference type="SAM" id="Coils"/>
    </source>
</evidence>
<feature type="region of interest" description="Disordered" evidence="13">
    <location>
        <begin position="707"/>
        <end position="738"/>
    </location>
</feature>
<feature type="compositionally biased region" description="Basic and acidic residues" evidence="13">
    <location>
        <begin position="68"/>
        <end position="91"/>
    </location>
</feature>
<dbReference type="CDD" id="cd09904">
    <property type="entry name" value="H3TH_XPG"/>
    <property type="match status" value="1"/>
</dbReference>
<keyword evidence="6" id="KW-0227">DNA damage</keyword>
<dbReference type="VEuPathDB" id="PlasmoDB:AK88_01358"/>
<dbReference type="GeneID" id="24266672"/>
<evidence type="ECO:0000256" key="11">
    <source>
        <dbReference type="ARBA" id="ARBA00038112"/>
    </source>
</evidence>
<dbReference type="SMART" id="SM00279">
    <property type="entry name" value="HhH2"/>
    <property type="match status" value="1"/>
</dbReference>
<dbReference type="OrthoDB" id="31113at2759"/>
<dbReference type="InterPro" id="IPR008918">
    <property type="entry name" value="HhH2"/>
</dbReference>
<evidence type="ECO:0000256" key="1">
    <source>
        <dbReference type="ARBA" id="ARBA00001946"/>
    </source>
</evidence>
<evidence type="ECO:0000256" key="10">
    <source>
        <dbReference type="ARBA" id="ARBA00023242"/>
    </source>
</evidence>
<feature type="coiled-coil region" evidence="12">
    <location>
        <begin position="421"/>
        <end position="448"/>
    </location>
</feature>
<dbReference type="AlphaFoldDB" id="A0A0D9QPR3"/>
<dbReference type="GO" id="GO:0046872">
    <property type="term" value="F:metal ion binding"/>
    <property type="evidence" value="ECO:0007669"/>
    <property type="project" value="UniProtKB-KW"/>
</dbReference>
<dbReference type="InterPro" id="IPR029060">
    <property type="entry name" value="PIN-like_dom_sf"/>
</dbReference>
<dbReference type="SUPFAM" id="SSF47807">
    <property type="entry name" value="5' to 3' exonuclease, C-terminal subdomain"/>
    <property type="match status" value="1"/>
</dbReference>
<evidence type="ECO:0000256" key="4">
    <source>
        <dbReference type="ARBA" id="ARBA00022723"/>
    </source>
</evidence>
<dbReference type="GO" id="GO:0003697">
    <property type="term" value="F:single-stranded DNA binding"/>
    <property type="evidence" value="ECO:0007669"/>
    <property type="project" value="TreeGrafter"/>
</dbReference>
<evidence type="ECO:0000256" key="13">
    <source>
        <dbReference type="SAM" id="MobiDB-lite"/>
    </source>
</evidence>
<reference evidence="15 16" key="1">
    <citation type="submission" date="2014-03" db="EMBL/GenBank/DDBJ databases">
        <title>The Genome Sequence of Plasmodium fragile nilgiri.</title>
        <authorList>
            <consortium name="The Broad Institute Genomics Platform"/>
            <consortium name="The Broad Institute Genome Sequencing Center for Infectious Disease"/>
            <person name="Neafsey D."/>
            <person name="Duraisingh M."/>
            <person name="Young S.K."/>
            <person name="Zeng Q."/>
            <person name="Gargeya S."/>
            <person name="Abouelleil A."/>
            <person name="Alvarado L."/>
            <person name="Chapman S.B."/>
            <person name="Gainer-Dewar J."/>
            <person name="Goldberg J."/>
            <person name="Griggs A."/>
            <person name="Gujja S."/>
            <person name="Hansen M."/>
            <person name="Howarth C."/>
            <person name="Imamovic A."/>
            <person name="Larimer J."/>
            <person name="Pearson M."/>
            <person name="Poon T.W."/>
            <person name="Priest M."/>
            <person name="Roberts A."/>
            <person name="Saif S."/>
            <person name="Shea T."/>
            <person name="Sykes S."/>
            <person name="Wortman J."/>
            <person name="Nusbaum C."/>
            <person name="Birren B."/>
        </authorList>
    </citation>
    <scope>NUCLEOTIDE SEQUENCE [LARGE SCALE GENOMIC DNA]</scope>
    <source>
        <strain evidence="16">nilgiri</strain>
    </source>
</reference>
<feature type="region of interest" description="Disordered" evidence="13">
    <location>
        <begin position="236"/>
        <end position="288"/>
    </location>
</feature>
<dbReference type="Proteomes" id="UP000054561">
    <property type="component" value="Unassembled WGS sequence"/>
</dbReference>
<dbReference type="InterPro" id="IPR036279">
    <property type="entry name" value="5-3_exonuclease_C_sf"/>
</dbReference>
<organism evidence="15 16">
    <name type="scientific">Plasmodium fragile</name>
    <dbReference type="NCBI Taxonomy" id="5857"/>
    <lineage>
        <taxon>Eukaryota</taxon>
        <taxon>Sar</taxon>
        <taxon>Alveolata</taxon>
        <taxon>Apicomplexa</taxon>
        <taxon>Aconoidasida</taxon>
        <taxon>Haemosporida</taxon>
        <taxon>Plasmodiidae</taxon>
        <taxon>Plasmodium</taxon>
        <taxon>Plasmodium (Plasmodium)</taxon>
    </lineage>
</organism>
<gene>
    <name evidence="15" type="ORF">AK88_01358</name>
</gene>
<keyword evidence="9" id="KW-0234">DNA repair</keyword>
<feature type="region of interest" description="Disordered" evidence="13">
    <location>
        <begin position="753"/>
        <end position="779"/>
    </location>
</feature>
<comment type="similarity">
    <text evidence="11">Belongs to the XPG/RAD2 endonuclease family. GEN subfamily.</text>
</comment>
<dbReference type="GO" id="GO:0048256">
    <property type="term" value="F:flap endonuclease activity"/>
    <property type="evidence" value="ECO:0007669"/>
    <property type="project" value="UniProtKB-ARBA"/>
</dbReference>
<dbReference type="Gene3D" id="1.10.150.20">
    <property type="entry name" value="5' to 3' exonuclease, C-terminal subdomain"/>
    <property type="match status" value="1"/>
</dbReference>
<accession>A0A0D9QPR3</accession>
<evidence type="ECO:0000256" key="9">
    <source>
        <dbReference type="ARBA" id="ARBA00023204"/>
    </source>
</evidence>
<feature type="compositionally biased region" description="Basic and acidic residues" evidence="13">
    <location>
        <begin position="183"/>
        <end position="194"/>
    </location>
</feature>
<dbReference type="PANTHER" id="PTHR16171">
    <property type="entry name" value="DNA REPAIR PROTEIN COMPLEMENTING XP-G CELLS-RELATED"/>
    <property type="match status" value="1"/>
</dbReference>
<dbReference type="PRINTS" id="PR00853">
    <property type="entry name" value="XPGRADSUPER"/>
</dbReference>
<dbReference type="RefSeq" id="XP_012334416.1">
    <property type="nucleotide sequence ID" value="XM_012478993.1"/>
</dbReference>
<evidence type="ECO:0000259" key="14">
    <source>
        <dbReference type="SMART" id="SM00484"/>
    </source>
</evidence>
<dbReference type="CDD" id="cd09868">
    <property type="entry name" value="PIN_XPG_RAD2"/>
    <property type="match status" value="1"/>
</dbReference>
<dbReference type="FunFam" id="1.10.150.20:FF:000030">
    <property type="entry name" value="Flap endonuclease GEN-like 1"/>
    <property type="match status" value="1"/>
</dbReference>
<dbReference type="GO" id="GO:0005634">
    <property type="term" value="C:nucleus"/>
    <property type="evidence" value="ECO:0007669"/>
    <property type="project" value="UniProtKB-SubCell"/>
</dbReference>
<evidence type="ECO:0000256" key="6">
    <source>
        <dbReference type="ARBA" id="ARBA00022763"/>
    </source>
</evidence>
<protein>
    <recommendedName>
        <fullName evidence="14">XPG-I domain-containing protein</fullName>
    </recommendedName>
</protein>
<dbReference type="PANTHER" id="PTHR16171:SF7">
    <property type="entry name" value="DNA REPAIR PROTEIN RAD2"/>
    <property type="match status" value="1"/>
</dbReference>
<evidence type="ECO:0000256" key="3">
    <source>
        <dbReference type="ARBA" id="ARBA00022722"/>
    </source>
</evidence>
<feature type="compositionally biased region" description="Basic residues" evidence="13">
    <location>
        <begin position="764"/>
        <end position="779"/>
    </location>
</feature>
<evidence type="ECO:0000256" key="8">
    <source>
        <dbReference type="ARBA" id="ARBA00022842"/>
    </source>
</evidence>
<feature type="region of interest" description="Disordered" evidence="13">
    <location>
        <begin position="119"/>
        <end position="200"/>
    </location>
</feature>
<keyword evidence="10" id="KW-0539">Nucleus</keyword>
<dbReference type="EMBL" id="KQ001655">
    <property type="protein sequence ID" value="KJP89065.1"/>
    <property type="molecule type" value="Genomic_DNA"/>
</dbReference>
<feature type="domain" description="XPG-I" evidence="14">
    <location>
        <begin position="458"/>
        <end position="527"/>
    </location>
</feature>
<keyword evidence="5" id="KW-0255">Endonuclease</keyword>
<evidence type="ECO:0000313" key="15">
    <source>
        <dbReference type="EMBL" id="KJP89065.1"/>
    </source>
</evidence>
<proteinExistence type="inferred from homology"/>
<evidence type="ECO:0000256" key="7">
    <source>
        <dbReference type="ARBA" id="ARBA00022801"/>
    </source>
</evidence>
<evidence type="ECO:0000313" key="16">
    <source>
        <dbReference type="Proteomes" id="UP000054561"/>
    </source>
</evidence>
<keyword evidence="4" id="KW-0479">Metal-binding</keyword>
<name>A0A0D9QPR3_PLAFR</name>
<keyword evidence="7" id="KW-0378">Hydrolase</keyword>
<dbReference type="GO" id="GO:0006281">
    <property type="term" value="P:DNA repair"/>
    <property type="evidence" value="ECO:0007669"/>
    <property type="project" value="UniProtKB-KW"/>
</dbReference>
<dbReference type="SMART" id="SM00484">
    <property type="entry name" value="XPGI"/>
    <property type="match status" value="1"/>
</dbReference>
<feature type="compositionally biased region" description="Basic and acidic residues" evidence="13">
    <location>
        <begin position="119"/>
        <end position="129"/>
    </location>
</feature>
<dbReference type="Gene3D" id="3.40.50.1010">
    <property type="entry name" value="5'-nuclease"/>
    <property type="match status" value="1"/>
</dbReference>
<comment type="cofactor">
    <cofactor evidence="1">
        <name>Mg(2+)</name>
        <dbReference type="ChEBI" id="CHEBI:18420"/>
    </cofactor>
</comment>